<protein>
    <submittedName>
        <fullName evidence="1">Uncharacterized protein</fullName>
    </submittedName>
</protein>
<evidence type="ECO:0000313" key="2">
    <source>
        <dbReference type="Proteomes" id="UP000229287"/>
    </source>
</evidence>
<dbReference type="RefSeq" id="YP_009616669.1">
    <property type="nucleotide sequence ID" value="NC_042053.1"/>
</dbReference>
<reference evidence="1 2" key="1">
    <citation type="submission" date="2015-11" db="EMBL/GenBank/DDBJ databases">
        <authorList>
            <person name="Terry K."/>
            <person name="Dunbar D."/>
            <person name="Bradley K.W."/>
            <person name="Asai D.J."/>
            <person name="Bowman C.A."/>
            <person name="Russell D.A."/>
            <person name="Pope W.H."/>
            <person name="Jacobs-Sera D."/>
            <person name="Hendrix R.W."/>
            <person name="Hatfull G.F."/>
        </authorList>
    </citation>
    <scope>NUCLEOTIDE SEQUENCE [LARGE SCALE GENOMIC DNA]</scope>
</reference>
<sequence length="93" mass="10261">MTEYKRPARATGDNCVIPECQCPIRDCGRATPETKGMRRADKLGRCAVCREKGIPVPPGTITTSELLKDFEWSPELLADAVNYAMENMLDDAA</sequence>
<dbReference type="Proteomes" id="UP000229287">
    <property type="component" value="Segment"/>
</dbReference>
<dbReference type="EMBL" id="KU160660">
    <property type="protein sequence ID" value="ALY09939.1"/>
    <property type="molecule type" value="Genomic_DNA"/>
</dbReference>
<gene>
    <name evidence="1" type="primary">95</name>
    <name evidence="1" type="ORF">PRINCESSTRINA_95</name>
</gene>
<accession>A0A0U4K9M0</accession>
<name>A0A0U4K9M0_9CAUD</name>
<dbReference type="GeneID" id="40093167"/>
<evidence type="ECO:0000313" key="1">
    <source>
        <dbReference type="EMBL" id="ALY09939.1"/>
    </source>
</evidence>
<dbReference type="KEGG" id="vg:40093167"/>
<organism evidence="1 2">
    <name type="scientific">Arthrobacter phage PrincessTrina</name>
    <dbReference type="NCBI Taxonomy" id="1772328"/>
    <lineage>
        <taxon>Viruses</taxon>
        <taxon>Duplodnaviria</taxon>
        <taxon>Heunggongvirae</taxon>
        <taxon>Uroviricota</taxon>
        <taxon>Caudoviricetes</taxon>
        <taxon>Klausavirus</taxon>
        <taxon>Klausavirus princesstrina</taxon>
    </lineage>
</organism>
<proteinExistence type="predicted"/>
<dbReference type="OrthoDB" id="26923at10239"/>
<keyword evidence="2" id="KW-1185">Reference proteome</keyword>